<dbReference type="EMBL" id="CP144531">
    <property type="protein sequence ID" value="WWC59187.1"/>
    <property type="molecule type" value="Genomic_DNA"/>
</dbReference>
<keyword evidence="2" id="KW-0472">Membrane</keyword>
<dbReference type="RefSeq" id="XP_018265755.1">
    <property type="nucleotide sequence ID" value="XM_018405474.1"/>
</dbReference>
<accession>A0A1A6ACZ0</accession>
<feature type="signal peptide" evidence="3">
    <location>
        <begin position="1"/>
        <end position="20"/>
    </location>
</feature>
<feature type="chain" id="PRO_5008342295" description="Extracellular membrane protein CFEM domain-containing protein" evidence="3">
    <location>
        <begin position="21"/>
        <end position="532"/>
    </location>
</feature>
<gene>
    <name evidence="4" type="ORF">I303_02128</name>
    <name evidence="5" type="ORF">I303_101736</name>
</gene>
<feature type="transmembrane region" description="Helical" evidence="2">
    <location>
        <begin position="510"/>
        <end position="529"/>
    </location>
</feature>
<dbReference type="Proteomes" id="UP000078595">
    <property type="component" value="Chromosome 2"/>
</dbReference>
<dbReference type="KEGG" id="kdj:28965827"/>
<sequence length="532" mass="54107">MISLCPLVVLIAGSVALVEAQRPPRTTFITQPNQRRSTPDSSNPESHSGINAFEQGSSLAAATSDSHTGLLTSSYSYVDTSEASPSYLPSPTDGGVSTITNTLPPTTKPTPTDNVLVDTSKSSDEDGQNDCLDTSIIPLASSLSNLAGQASDNCTATGGGCVVFVESLGSCQDDRCACDLSFSAQVCAQCLATQDAVYSYNLYLAACYNRGLVQPTQTIDVECTDATSTSDVLTDMLASQPASATASAFPGSPGSSVSGHGDSQAAQGGSMGQVAVEVGSDGQTVTKAYGQTSQTAMGAANSIENVITVATTDSNGQPTSVITYIDPTSVPPLSGPAPSAEVTGGVQQPPVDAGSSTAALDSAHTFFQSTIDPKSQNDCDGWQELAETCTSDNCICVPDARSSAAACSSCVLSQSNEQMSAYAGYTQGCIIASTGDTRSGMTETYGNAAVGISPTSTTAQDESNPFKAEIGDDSKGVTRVVEAEHAGGVATRIVIDDDEASAGFSIHSHVGLSGIGWIVTGIIGGLLLMQMG</sequence>
<reference evidence="4" key="1">
    <citation type="submission" date="2013-07" db="EMBL/GenBank/DDBJ databases">
        <title>The Genome Sequence of Cryptococcus dejecticola CBS10117.</title>
        <authorList>
            <consortium name="The Broad Institute Genome Sequencing Platform"/>
            <person name="Cuomo C."/>
            <person name="Litvintseva A."/>
            <person name="Chen Y."/>
            <person name="Heitman J."/>
            <person name="Sun S."/>
            <person name="Springer D."/>
            <person name="Dromer F."/>
            <person name="Young S.K."/>
            <person name="Zeng Q."/>
            <person name="Gargeya S."/>
            <person name="Fitzgerald M."/>
            <person name="Abouelleil A."/>
            <person name="Alvarado L."/>
            <person name="Berlin A.M."/>
            <person name="Chapman S.B."/>
            <person name="Dewar J."/>
            <person name="Goldberg J."/>
            <person name="Griggs A."/>
            <person name="Gujja S."/>
            <person name="Hansen M."/>
            <person name="Howarth C."/>
            <person name="Imamovic A."/>
            <person name="Larimer J."/>
            <person name="McCowan C."/>
            <person name="Murphy C."/>
            <person name="Pearson M."/>
            <person name="Priest M."/>
            <person name="Roberts A."/>
            <person name="Saif S."/>
            <person name="Shea T."/>
            <person name="Sykes S."/>
            <person name="Wortman J."/>
            <person name="Nusbaum C."/>
            <person name="Birren B."/>
        </authorList>
    </citation>
    <scope>NUCLEOTIDE SEQUENCE [LARGE SCALE GENOMIC DNA]</scope>
    <source>
        <strain evidence="4">CBS 10117</strain>
    </source>
</reference>
<proteinExistence type="predicted"/>
<reference evidence="5" key="3">
    <citation type="submission" date="2024-02" db="EMBL/GenBank/DDBJ databases">
        <title>Comparative genomics of Cryptococcus and Kwoniella reveals pathogenesis evolution and contrasting modes of karyotype evolution via chromosome fusion or intercentromeric recombination.</title>
        <authorList>
            <person name="Coelho M.A."/>
            <person name="David-Palma M."/>
            <person name="Shea T."/>
            <person name="Bowers K."/>
            <person name="McGinley-Smith S."/>
            <person name="Mohammad A.W."/>
            <person name="Gnirke A."/>
            <person name="Yurkov A.M."/>
            <person name="Nowrousian M."/>
            <person name="Sun S."/>
            <person name="Cuomo C.A."/>
            <person name="Heitman J."/>
        </authorList>
    </citation>
    <scope>NUCLEOTIDE SEQUENCE</scope>
    <source>
        <strain evidence="5">CBS 10117</strain>
    </source>
</reference>
<dbReference type="GeneID" id="28965827"/>
<feature type="region of interest" description="Disordered" evidence="1">
    <location>
        <begin position="244"/>
        <end position="271"/>
    </location>
</feature>
<reference evidence="5" key="2">
    <citation type="submission" date="2013-07" db="EMBL/GenBank/DDBJ databases">
        <authorList>
            <consortium name="The Broad Institute Genome Sequencing Platform"/>
            <person name="Cuomo C."/>
            <person name="Litvintseva A."/>
            <person name="Chen Y."/>
            <person name="Heitman J."/>
            <person name="Sun S."/>
            <person name="Springer D."/>
            <person name="Dromer F."/>
            <person name="Young S.K."/>
            <person name="Zeng Q."/>
            <person name="Gargeya S."/>
            <person name="Fitzgerald M."/>
            <person name="Abouelleil A."/>
            <person name="Alvarado L."/>
            <person name="Berlin A.M."/>
            <person name="Chapman S.B."/>
            <person name="Dewar J."/>
            <person name="Goldberg J."/>
            <person name="Griggs A."/>
            <person name="Gujja S."/>
            <person name="Hansen M."/>
            <person name="Howarth C."/>
            <person name="Imamovic A."/>
            <person name="Larimer J."/>
            <person name="McCowan C."/>
            <person name="Murphy C."/>
            <person name="Pearson M."/>
            <person name="Priest M."/>
            <person name="Roberts A."/>
            <person name="Saif S."/>
            <person name="Shea T."/>
            <person name="Sykes S."/>
            <person name="Wortman J."/>
            <person name="Nusbaum C."/>
            <person name="Birren B."/>
        </authorList>
    </citation>
    <scope>NUCLEOTIDE SEQUENCE</scope>
    <source>
        <strain evidence="5">CBS 10117</strain>
    </source>
</reference>
<dbReference type="VEuPathDB" id="FungiDB:I303_02128"/>
<keyword evidence="2" id="KW-1133">Transmembrane helix</keyword>
<dbReference type="AlphaFoldDB" id="A0A1A6ACZ0"/>
<feature type="region of interest" description="Disordered" evidence="1">
    <location>
        <begin position="26"/>
        <end position="51"/>
    </location>
</feature>
<evidence type="ECO:0008006" key="7">
    <source>
        <dbReference type="Google" id="ProtNLM"/>
    </source>
</evidence>
<organism evidence="4">
    <name type="scientific">Kwoniella dejecticola CBS 10117</name>
    <dbReference type="NCBI Taxonomy" id="1296121"/>
    <lineage>
        <taxon>Eukaryota</taxon>
        <taxon>Fungi</taxon>
        <taxon>Dikarya</taxon>
        <taxon>Basidiomycota</taxon>
        <taxon>Agaricomycotina</taxon>
        <taxon>Tremellomycetes</taxon>
        <taxon>Tremellales</taxon>
        <taxon>Cryptococcaceae</taxon>
        <taxon>Kwoniella</taxon>
    </lineage>
</organism>
<evidence type="ECO:0000256" key="1">
    <source>
        <dbReference type="SAM" id="MobiDB-lite"/>
    </source>
</evidence>
<feature type="region of interest" description="Disordered" evidence="1">
    <location>
        <begin position="334"/>
        <end position="356"/>
    </location>
</feature>
<dbReference type="OrthoDB" id="2565177at2759"/>
<protein>
    <recommendedName>
        <fullName evidence="7">Extracellular membrane protein CFEM domain-containing protein</fullName>
    </recommendedName>
</protein>
<evidence type="ECO:0000256" key="2">
    <source>
        <dbReference type="SAM" id="Phobius"/>
    </source>
</evidence>
<dbReference type="STRING" id="1296121.A0A1A6ACZ0"/>
<feature type="compositionally biased region" description="Polar residues" evidence="1">
    <location>
        <begin position="27"/>
        <end position="51"/>
    </location>
</feature>
<keyword evidence="6" id="KW-1185">Reference proteome</keyword>
<feature type="region of interest" description="Disordered" evidence="1">
    <location>
        <begin position="82"/>
        <end position="129"/>
    </location>
</feature>
<name>A0A1A6ACZ0_9TREE</name>
<keyword evidence="3" id="KW-0732">Signal</keyword>
<dbReference type="EMBL" id="KI894028">
    <property type="protein sequence ID" value="OBR87913.1"/>
    <property type="molecule type" value="Genomic_DNA"/>
</dbReference>
<evidence type="ECO:0000256" key="3">
    <source>
        <dbReference type="SAM" id="SignalP"/>
    </source>
</evidence>
<feature type="compositionally biased region" description="Low complexity" evidence="1">
    <location>
        <begin position="244"/>
        <end position="263"/>
    </location>
</feature>
<keyword evidence="2" id="KW-0812">Transmembrane</keyword>
<evidence type="ECO:0000313" key="4">
    <source>
        <dbReference type="EMBL" id="OBR87913.1"/>
    </source>
</evidence>
<evidence type="ECO:0000313" key="6">
    <source>
        <dbReference type="Proteomes" id="UP000078595"/>
    </source>
</evidence>
<feature type="compositionally biased region" description="Low complexity" evidence="1">
    <location>
        <begin position="98"/>
        <end position="112"/>
    </location>
</feature>
<evidence type="ECO:0000313" key="5">
    <source>
        <dbReference type="EMBL" id="WWC59187.1"/>
    </source>
</evidence>